<feature type="domain" description="Sigma-54 factor interaction" evidence="17">
    <location>
        <begin position="152"/>
        <end position="381"/>
    </location>
</feature>
<evidence type="ECO:0000256" key="7">
    <source>
        <dbReference type="ARBA" id="ARBA00022840"/>
    </source>
</evidence>
<evidence type="ECO:0000313" key="19">
    <source>
        <dbReference type="EMBL" id="CAA9565098.1"/>
    </source>
</evidence>
<keyword evidence="8" id="KW-0902">Two-component regulatory system</keyword>
<keyword evidence="7" id="KW-0067">ATP-binding</keyword>
<evidence type="ECO:0000256" key="15">
    <source>
        <dbReference type="ARBA" id="ARBA00031910"/>
    </source>
</evidence>
<keyword evidence="10" id="KW-0238">DNA-binding</keyword>
<dbReference type="Gene3D" id="1.10.10.60">
    <property type="entry name" value="Homeodomain-like"/>
    <property type="match status" value="1"/>
</dbReference>
<dbReference type="SMART" id="SM00382">
    <property type="entry name" value="AAA"/>
    <property type="match status" value="1"/>
</dbReference>
<dbReference type="Gene3D" id="1.10.8.60">
    <property type="match status" value="1"/>
</dbReference>
<dbReference type="InterPro" id="IPR025662">
    <property type="entry name" value="Sigma_54_int_dom_ATP-bd_1"/>
</dbReference>
<keyword evidence="11" id="KW-0010">Activator</keyword>
<dbReference type="InterPro" id="IPR027417">
    <property type="entry name" value="P-loop_NTPase"/>
</dbReference>
<dbReference type="Pfam" id="PF25601">
    <property type="entry name" value="AAA_lid_14"/>
    <property type="match status" value="1"/>
</dbReference>
<reference evidence="19" key="1">
    <citation type="submission" date="2020-02" db="EMBL/GenBank/DDBJ databases">
        <authorList>
            <person name="Meier V. D."/>
        </authorList>
    </citation>
    <scope>NUCLEOTIDE SEQUENCE</scope>
    <source>
        <strain evidence="19">AVDCRST_MAG43</strain>
    </source>
</reference>
<evidence type="ECO:0000256" key="11">
    <source>
        <dbReference type="ARBA" id="ARBA00023159"/>
    </source>
</evidence>
<dbReference type="GO" id="GO:0043565">
    <property type="term" value="F:sequence-specific DNA binding"/>
    <property type="evidence" value="ECO:0007669"/>
    <property type="project" value="InterPro"/>
</dbReference>
<dbReference type="Gene3D" id="3.40.50.300">
    <property type="entry name" value="P-loop containing nucleotide triphosphate hydrolases"/>
    <property type="match status" value="1"/>
</dbReference>
<evidence type="ECO:0000256" key="10">
    <source>
        <dbReference type="ARBA" id="ARBA00023125"/>
    </source>
</evidence>
<evidence type="ECO:0000256" key="2">
    <source>
        <dbReference type="ARBA" id="ARBA00019059"/>
    </source>
</evidence>
<dbReference type="InterPro" id="IPR001789">
    <property type="entry name" value="Sig_transdc_resp-reg_receiver"/>
</dbReference>
<keyword evidence="6" id="KW-0547">Nucleotide-binding</keyword>
<evidence type="ECO:0000256" key="1">
    <source>
        <dbReference type="ARBA" id="ARBA00004496"/>
    </source>
</evidence>
<sequence length="461" mass="51366">MGRAISMPKVMIVDDDAAIRDVLRNLLEDEAYDIEEGETGANVLEAINRSDGARPDLVMMDIRMPDKNGLEVLREARGTDRAQLPVIVMTAYGSSNVAIDAMRSGAYDYITKPFDLEEVVLTVQRFFDRQALSNQVQQLSSRLDDRDPNELLIGNSPAMQEVYKTIGRIAHSDATVLITGETGTGKELIASILHGTSSYSRGPLIKVNCAALPETLLESELFGHEKGSFTGAINQRKGRFEMANKGTIFLDEIGEMTLSTQKKLLRVLQEREFERVGGSVSVKIDTRIIAATNKILPQEIEAGKFREDLFYRLNVISIYLPALRDRKEDIPLLVEHFVDKYRHSPSSAPGRLTQRAMEKLMAYDWPGNVRELINIIERATVLAQGQIITDEHIDFMGADNRRLVDIGEKIRRGSTLADLLEEVERQAITEALAATGGDRREAASMLGVKLTELNRKHAPTD</sequence>
<dbReference type="PROSITE" id="PS00675">
    <property type="entry name" value="SIGMA54_INTERACT_1"/>
    <property type="match status" value="1"/>
</dbReference>
<keyword evidence="12" id="KW-0804">Transcription</keyword>
<dbReference type="InterPro" id="IPR011006">
    <property type="entry name" value="CheY-like_superfamily"/>
</dbReference>
<keyword evidence="13" id="KW-0535">Nitrogen fixation</keyword>
<dbReference type="FunFam" id="3.40.50.300:FF:000006">
    <property type="entry name" value="DNA-binding transcriptional regulator NtrC"/>
    <property type="match status" value="1"/>
</dbReference>
<dbReference type="EMBL" id="CADCWI010000115">
    <property type="protein sequence ID" value="CAA9565098.1"/>
    <property type="molecule type" value="Genomic_DNA"/>
</dbReference>
<dbReference type="GO" id="GO:0000160">
    <property type="term" value="P:phosphorelay signal transduction system"/>
    <property type="evidence" value="ECO:0007669"/>
    <property type="project" value="UniProtKB-KW"/>
</dbReference>
<dbReference type="InterPro" id="IPR003593">
    <property type="entry name" value="AAA+_ATPase"/>
</dbReference>
<dbReference type="SUPFAM" id="SSF46689">
    <property type="entry name" value="Homeodomain-like"/>
    <property type="match status" value="1"/>
</dbReference>
<evidence type="ECO:0000256" key="8">
    <source>
        <dbReference type="ARBA" id="ARBA00023012"/>
    </source>
</evidence>
<comment type="subcellular location">
    <subcellularLocation>
        <location evidence="1">Cytoplasm</location>
    </subcellularLocation>
</comment>
<feature type="modified residue" description="4-aspartylphosphate" evidence="16">
    <location>
        <position position="61"/>
    </location>
</feature>
<dbReference type="SUPFAM" id="SSF52172">
    <property type="entry name" value="CheY-like"/>
    <property type="match status" value="1"/>
</dbReference>
<dbReference type="Pfam" id="PF00072">
    <property type="entry name" value="Response_reg"/>
    <property type="match status" value="1"/>
</dbReference>
<keyword evidence="9" id="KW-0805">Transcription regulation</keyword>
<dbReference type="GO" id="GO:0005737">
    <property type="term" value="C:cytoplasm"/>
    <property type="evidence" value="ECO:0007669"/>
    <property type="project" value="UniProtKB-SubCell"/>
</dbReference>
<dbReference type="Pfam" id="PF02954">
    <property type="entry name" value="HTH_8"/>
    <property type="match status" value="1"/>
</dbReference>
<dbReference type="PROSITE" id="PS00688">
    <property type="entry name" value="SIGMA54_INTERACT_3"/>
    <property type="match status" value="1"/>
</dbReference>
<dbReference type="PROSITE" id="PS50045">
    <property type="entry name" value="SIGMA54_INTERACT_4"/>
    <property type="match status" value="1"/>
</dbReference>
<dbReference type="InterPro" id="IPR002197">
    <property type="entry name" value="HTH_Fis"/>
</dbReference>
<dbReference type="Gene3D" id="3.40.50.2300">
    <property type="match status" value="1"/>
</dbReference>
<evidence type="ECO:0000259" key="18">
    <source>
        <dbReference type="PROSITE" id="PS50110"/>
    </source>
</evidence>
<dbReference type="CDD" id="cd00009">
    <property type="entry name" value="AAA"/>
    <property type="match status" value="1"/>
</dbReference>
<dbReference type="InterPro" id="IPR058031">
    <property type="entry name" value="AAA_lid_NorR"/>
</dbReference>
<protein>
    <recommendedName>
        <fullName evidence="2">DNA-binding transcriptional regulator NtrC</fullName>
    </recommendedName>
    <alternativeName>
        <fullName evidence="14">Nitrogen regulation protein NR(I)</fullName>
    </alternativeName>
    <alternativeName>
        <fullName evidence="15">Nitrogen regulator I</fullName>
    </alternativeName>
</protein>
<evidence type="ECO:0000256" key="16">
    <source>
        <dbReference type="PROSITE-ProRule" id="PRU00169"/>
    </source>
</evidence>
<dbReference type="PROSITE" id="PS00676">
    <property type="entry name" value="SIGMA54_INTERACT_2"/>
    <property type="match status" value="1"/>
</dbReference>
<evidence type="ECO:0000256" key="3">
    <source>
        <dbReference type="ARBA" id="ARBA00022490"/>
    </source>
</evidence>
<dbReference type="PANTHER" id="PTHR32071:SF95">
    <property type="entry name" value="DNA-BINDING TRANSCRIPTIONAL REGULATOR NTRC"/>
    <property type="match status" value="1"/>
</dbReference>
<dbReference type="AlphaFoldDB" id="A0A6J4V2N2"/>
<dbReference type="FunFam" id="1.10.8.60:FF:000014">
    <property type="entry name" value="DNA-binding transcriptional regulator NtrC"/>
    <property type="match status" value="1"/>
</dbReference>
<proteinExistence type="predicted"/>
<keyword evidence="5 16" id="KW-0597">Phosphoprotein</keyword>
<accession>A0A6J4V2N2</accession>
<name>A0A6J4V2N2_9BACT</name>
<dbReference type="InterPro" id="IPR025943">
    <property type="entry name" value="Sigma_54_int_dom_ATP-bd_2"/>
</dbReference>
<gene>
    <name evidence="19" type="ORF">AVDCRST_MAG43-2257</name>
</gene>
<dbReference type="PROSITE" id="PS50110">
    <property type="entry name" value="RESPONSE_REGULATORY"/>
    <property type="match status" value="1"/>
</dbReference>
<evidence type="ECO:0000256" key="5">
    <source>
        <dbReference type="ARBA" id="ARBA00022553"/>
    </source>
</evidence>
<evidence type="ECO:0000256" key="9">
    <source>
        <dbReference type="ARBA" id="ARBA00023015"/>
    </source>
</evidence>
<dbReference type="GO" id="GO:0006355">
    <property type="term" value="P:regulation of DNA-templated transcription"/>
    <property type="evidence" value="ECO:0007669"/>
    <property type="project" value="InterPro"/>
</dbReference>
<evidence type="ECO:0000256" key="4">
    <source>
        <dbReference type="ARBA" id="ARBA00022491"/>
    </source>
</evidence>
<evidence type="ECO:0000256" key="14">
    <source>
        <dbReference type="ARBA" id="ARBA00029881"/>
    </source>
</evidence>
<evidence type="ECO:0000256" key="12">
    <source>
        <dbReference type="ARBA" id="ARBA00023163"/>
    </source>
</evidence>
<dbReference type="SUPFAM" id="SSF52540">
    <property type="entry name" value="P-loop containing nucleoside triphosphate hydrolases"/>
    <property type="match status" value="1"/>
</dbReference>
<keyword evidence="4" id="KW-0678">Repressor</keyword>
<dbReference type="InterPro" id="IPR002078">
    <property type="entry name" value="Sigma_54_int"/>
</dbReference>
<dbReference type="PANTHER" id="PTHR32071">
    <property type="entry name" value="TRANSCRIPTIONAL REGULATORY PROTEIN"/>
    <property type="match status" value="1"/>
</dbReference>
<dbReference type="GO" id="GO:0005524">
    <property type="term" value="F:ATP binding"/>
    <property type="evidence" value="ECO:0007669"/>
    <property type="project" value="UniProtKB-KW"/>
</dbReference>
<dbReference type="InterPro" id="IPR025944">
    <property type="entry name" value="Sigma_54_int_dom_CS"/>
</dbReference>
<organism evidence="19">
    <name type="scientific">uncultured Thermomicrobiales bacterium</name>
    <dbReference type="NCBI Taxonomy" id="1645740"/>
    <lineage>
        <taxon>Bacteria</taxon>
        <taxon>Pseudomonadati</taxon>
        <taxon>Thermomicrobiota</taxon>
        <taxon>Thermomicrobia</taxon>
        <taxon>Thermomicrobiales</taxon>
        <taxon>environmental samples</taxon>
    </lineage>
</organism>
<evidence type="ECO:0000256" key="6">
    <source>
        <dbReference type="ARBA" id="ARBA00022741"/>
    </source>
</evidence>
<keyword evidence="3" id="KW-0963">Cytoplasm</keyword>
<dbReference type="Pfam" id="PF00158">
    <property type="entry name" value="Sigma54_activat"/>
    <property type="match status" value="1"/>
</dbReference>
<dbReference type="SMART" id="SM00448">
    <property type="entry name" value="REC"/>
    <property type="match status" value="1"/>
</dbReference>
<evidence type="ECO:0000256" key="13">
    <source>
        <dbReference type="ARBA" id="ARBA00023231"/>
    </source>
</evidence>
<dbReference type="InterPro" id="IPR009057">
    <property type="entry name" value="Homeodomain-like_sf"/>
</dbReference>
<feature type="domain" description="Response regulatory" evidence="18">
    <location>
        <begin position="9"/>
        <end position="127"/>
    </location>
</feature>
<evidence type="ECO:0000259" key="17">
    <source>
        <dbReference type="PROSITE" id="PS50045"/>
    </source>
</evidence>